<comment type="caution">
    <text evidence="2">The sequence shown here is derived from an EMBL/GenBank/DDBJ whole genome shotgun (WGS) entry which is preliminary data.</text>
</comment>
<keyword evidence="3" id="KW-1185">Reference proteome</keyword>
<name>A0AAV2QZL5_MEGNR</name>
<proteinExistence type="predicted"/>
<organism evidence="2 3">
    <name type="scientific">Meganyctiphanes norvegica</name>
    <name type="common">Northern krill</name>
    <name type="synonym">Thysanopoda norvegica</name>
    <dbReference type="NCBI Taxonomy" id="48144"/>
    <lineage>
        <taxon>Eukaryota</taxon>
        <taxon>Metazoa</taxon>
        <taxon>Ecdysozoa</taxon>
        <taxon>Arthropoda</taxon>
        <taxon>Crustacea</taxon>
        <taxon>Multicrustacea</taxon>
        <taxon>Malacostraca</taxon>
        <taxon>Eumalacostraca</taxon>
        <taxon>Eucarida</taxon>
        <taxon>Euphausiacea</taxon>
        <taxon>Euphausiidae</taxon>
        <taxon>Meganyctiphanes</taxon>
    </lineage>
</organism>
<sequence length="227" mass="24458">AEAKLSLLSFSHSGIHSSQDVNNHDSWLQAPGGEANIEGRQTILETGNTSPGRQGLDNLGSELVEGSPGETWLLSRDVTAQGLTREYTEKDEEQFWGSQNYKNIMDINSQPFKHPPKDEIIHNSVKESFSGNTHSDINGDTVDSISNSYAKGILQAPSGSSGDSSLIEKKDIPNTNIDKGNTEHISKTSPLYGNSVSGSSSNSVCYSSNDILVVVFLTSLVNIVVFV</sequence>
<evidence type="ECO:0000313" key="3">
    <source>
        <dbReference type="Proteomes" id="UP001497623"/>
    </source>
</evidence>
<feature type="non-terminal residue" evidence="2">
    <location>
        <position position="227"/>
    </location>
</feature>
<accession>A0AAV2QZL5</accession>
<evidence type="ECO:0000256" key="1">
    <source>
        <dbReference type="SAM" id="MobiDB-lite"/>
    </source>
</evidence>
<dbReference type="EMBL" id="CAXKWB010013759">
    <property type="protein sequence ID" value="CAL4108430.1"/>
    <property type="molecule type" value="Genomic_DNA"/>
</dbReference>
<gene>
    <name evidence="2" type="ORF">MNOR_LOCUS18887</name>
</gene>
<dbReference type="Proteomes" id="UP001497623">
    <property type="component" value="Unassembled WGS sequence"/>
</dbReference>
<feature type="region of interest" description="Disordered" evidence="1">
    <location>
        <begin position="156"/>
        <end position="192"/>
    </location>
</feature>
<protein>
    <submittedName>
        <fullName evidence="2">Uncharacterized protein</fullName>
    </submittedName>
</protein>
<feature type="non-terminal residue" evidence="2">
    <location>
        <position position="1"/>
    </location>
</feature>
<evidence type="ECO:0000313" key="2">
    <source>
        <dbReference type="EMBL" id="CAL4108430.1"/>
    </source>
</evidence>
<dbReference type="AlphaFoldDB" id="A0AAV2QZL5"/>
<reference evidence="2 3" key="1">
    <citation type="submission" date="2024-05" db="EMBL/GenBank/DDBJ databases">
        <authorList>
            <person name="Wallberg A."/>
        </authorList>
    </citation>
    <scope>NUCLEOTIDE SEQUENCE [LARGE SCALE GENOMIC DNA]</scope>
</reference>